<dbReference type="Proteomes" id="UP001597511">
    <property type="component" value="Unassembled WGS sequence"/>
</dbReference>
<dbReference type="RefSeq" id="WP_386101711.1">
    <property type="nucleotide sequence ID" value="NZ_JBHUOZ010000003.1"/>
</dbReference>
<name>A0ABW6ACE9_9BACT</name>
<proteinExistence type="predicted"/>
<dbReference type="Gene3D" id="1.25.40.390">
    <property type="match status" value="1"/>
</dbReference>
<dbReference type="InterPro" id="IPR024302">
    <property type="entry name" value="SusD-like"/>
</dbReference>
<keyword evidence="1" id="KW-0449">Lipoprotein</keyword>
<dbReference type="SUPFAM" id="SSF48452">
    <property type="entry name" value="TPR-like"/>
    <property type="match status" value="1"/>
</dbReference>
<dbReference type="EMBL" id="JBHUOZ010000003">
    <property type="protein sequence ID" value="MFD2921428.1"/>
    <property type="molecule type" value="Genomic_DNA"/>
</dbReference>
<comment type="caution">
    <text evidence="1">The sequence shown here is derived from an EMBL/GenBank/DDBJ whole genome shotgun (WGS) entry which is preliminary data.</text>
</comment>
<evidence type="ECO:0000313" key="1">
    <source>
        <dbReference type="EMBL" id="MFD2921428.1"/>
    </source>
</evidence>
<keyword evidence="2" id="KW-1185">Reference proteome</keyword>
<sequence length="553" mass="60929">MYQFKLLYTVKRLIVLLAVLLLGAACTKRFDKINTNPYRPTPDQQNPDNYSTGANFVAMINAVTPAGDAPGLTDFANSYQVAFNLAADCFSGYMGQAGDWNTNSNNLTYAFNTGWVNEQFNLTGALMRAWNSIKFFTDQSQDSLQFSVADIIKVTGIIRTTDSYGPVPYSAIITGTATPAYDSQESIYAYAFTDLIKARNILFRLGASAGKPLQAYDMIYEGDYLKWARYANSLILRLAIRTVYVDAAKAKQYAEEAVAHPAGLLTGSADNAVHSLKAGNGQFNFNNPLVTLTQNYQEARAGASIVSILTGYNDPRLRAYFKNSTLTGRTTEVIGVRSGINIVRPNYQPFSELNVTTGTPLPWMRVSEVYFLKAEGAIRGWAMGGNAKDLYESGIKAAFEEAGVTMPATYLADDAALPVKYVDPAPGGTSTDLDYASTGAVTGVTKWTIKWDEAANFQTKLHRIIMQKWIALYLNGPEGWAEYRRTGFPRILPVLQNRSSGNVITLFQARRLPYPQAQYNQNPVQIIKGISLLGGPDNGGTRLWWDKNTNIPR</sequence>
<accession>A0ABW6ACE9</accession>
<reference evidence="2" key="1">
    <citation type="journal article" date="2019" name="Int. J. Syst. Evol. Microbiol.">
        <title>The Global Catalogue of Microorganisms (GCM) 10K type strain sequencing project: providing services to taxonomists for standard genome sequencing and annotation.</title>
        <authorList>
            <consortium name="The Broad Institute Genomics Platform"/>
            <consortium name="The Broad Institute Genome Sequencing Center for Infectious Disease"/>
            <person name="Wu L."/>
            <person name="Ma J."/>
        </authorList>
    </citation>
    <scope>NUCLEOTIDE SEQUENCE [LARGE SCALE GENOMIC DNA]</scope>
    <source>
        <strain evidence="2">KCTC 23299</strain>
    </source>
</reference>
<organism evidence="1 2">
    <name type="scientific">Terrimonas rubra</name>
    <dbReference type="NCBI Taxonomy" id="1035890"/>
    <lineage>
        <taxon>Bacteria</taxon>
        <taxon>Pseudomonadati</taxon>
        <taxon>Bacteroidota</taxon>
        <taxon>Chitinophagia</taxon>
        <taxon>Chitinophagales</taxon>
        <taxon>Chitinophagaceae</taxon>
        <taxon>Terrimonas</taxon>
    </lineage>
</organism>
<dbReference type="Pfam" id="PF12741">
    <property type="entry name" value="SusD-like"/>
    <property type="match status" value="1"/>
</dbReference>
<gene>
    <name evidence="1" type="ORF">ACFS6H_17000</name>
</gene>
<protein>
    <submittedName>
        <fullName evidence="1">SusD/RagB family nutrient-binding outer membrane lipoprotein</fullName>
    </submittedName>
</protein>
<evidence type="ECO:0000313" key="2">
    <source>
        <dbReference type="Proteomes" id="UP001597511"/>
    </source>
</evidence>
<dbReference type="PROSITE" id="PS51257">
    <property type="entry name" value="PROKAR_LIPOPROTEIN"/>
    <property type="match status" value="1"/>
</dbReference>
<dbReference type="InterPro" id="IPR011990">
    <property type="entry name" value="TPR-like_helical_dom_sf"/>
</dbReference>